<gene>
    <name evidence="2" type="ORF">XNOV1_A020309</name>
</gene>
<reference evidence="2" key="1">
    <citation type="submission" date="2023-08" db="EMBL/GenBank/DDBJ databases">
        <authorList>
            <person name="Alioto T."/>
            <person name="Alioto T."/>
            <person name="Gomez Garrido J."/>
        </authorList>
    </citation>
    <scope>NUCLEOTIDE SEQUENCE</scope>
</reference>
<accession>A0AAV1F8Y4</accession>
<evidence type="ECO:0000256" key="1">
    <source>
        <dbReference type="SAM" id="MobiDB-lite"/>
    </source>
</evidence>
<organism evidence="2 3">
    <name type="scientific">Xyrichtys novacula</name>
    <name type="common">Pearly razorfish</name>
    <name type="synonym">Hemipteronotus novacula</name>
    <dbReference type="NCBI Taxonomy" id="13765"/>
    <lineage>
        <taxon>Eukaryota</taxon>
        <taxon>Metazoa</taxon>
        <taxon>Chordata</taxon>
        <taxon>Craniata</taxon>
        <taxon>Vertebrata</taxon>
        <taxon>Euteleostomi</taxon>
        <taxon>Actinopterygii</taxon>
        <taxon>Neopterygii</taxon>
        <taxon>Teleostei</taxon>
        <taxon>Neoteleostei</taxon>
        <taxon>Acanthomorphata</taxon>
        <taxon>Eupercaria</taxon>
        <taxon>Labriformes</taxon>
        <taxon>Labridae</taxon>
        <taxon>Xyrichtys</taxon>
    </lineage>
</organism>
<evidence type="ECO:0000313" key="2">
    <source>
        <dbReference type="EMBL" id="CAJ1057802.1"/>
    </source>
</evidence>
<proteinExistence type="predicted"/>
<feature type="region of interest" description="Disordered" evidence="1">
    <location>
        <begin position="19"/>
        <end position="43"/>
    </location>
</feature>
<dbReference type="EMBL" id="OY660869">
    <property type="protein sequence ID" value="CAJ1057802.1"/>
    <property type="molecule type" value="Genomic_DNA"/>
</dbReference>
<dbReference type="AlphaFoldDB" id="A0AAV1F8Y4"/>
<protein>
    <submittedName>
        <fullName evidence="2">Unnamed protein product</fullName>
    </submittedName>
</protein>
<dbReference type="Proteomes" id="UP001178508">
    <property type="component" value="Chromosome 6"/>
</dbReference>
<keyword evidence="3" id="KW-1185">Reference proteome</keyword>
<evidence type="ECO:0000313" key="3">
    <source>
        <dbReference type="Proteomes" id="UP001178508"/>
    </source>
</evidence>
<feature type="compositionally biased region" description="Polar residues" evidence="1">
    <location>
        <begin position="30"/>
        <end position="43"/>
    </location>
</feature>
<feature type="compositionally biased region" description="Basic and acidic residues" evidence="1">
    <location>
        <begin position="20"/>
        <end position="29"/>
    </location>
</feature>
<sequence>MQPICNLLNPAQQRPCYSTKFDREKRETKSTTSSAPLPNNNSSTGWGYPAKPSVAGCCCTSTYTVTGLAVRKAYFALLLVCCMVTCPTFSVAAEATDRGSPPWRSSPRRSVRASTSAHYFGRQLGIRKDGFPRPPALVPSALNLVHGSAASVVACDGGRLLCLRTAATTLGVVRSSPLGEPGVRTALSTTAAAEVIGAGEGVGRLSPQSTGGGGNSTKTLAAEAEVISGVGVGRPYPQSSGGGGVLLTSMTEVIAGVRYVSIQTGGGDSVEELAQSFSTRTWTCTPSQEDKPIFSIGEVTETAAVEIMSSLRDSKAKDAYNMDTTFLKRYTGALT</sequence>
<name>A0AAV1F8Y4_XYRNO</name>